<evidence type="ECO:0000259" key="12">
    <source>
        <dbReference type="PROSITE" id="PS50020"/>
    </source>
</evidence>
<feature type="compositionally biased region" description="Polar residues" evidence="11">
    <location>
        <begin position="3461"/>
        <end position="3478"/>
    </location>
</feature>
<dbReference type="Pfam" id="PF17907">
    <property type="entry name" value="AWS"/>
    <property type="match status" value="1"/>
</dbReference>
<feature type="compositionally biased region" description="Polar residues" evidence="11">
    <location>
        <begin position="2856"/>
        <end position="2865"/>
    </location>
</feature>
<feature type="compositionally biased region" description="Basic and acidic residues" evidence="11">
    <location>
        <begin position="1883"/>
        <end position="1900"/>
    </location>
</feature>
<evidence type="ECO:0000256" key="6">
    <source>
        <dbReference type="ARBA" id="ARBA00022679"/>
    </source>
</evidence>
<dbReference type="InterPro" id="IPR036020">
    <property type="entry name" value="WW_dom_sf"/>
</dbReference>
<feature type="region of interest" description="Disordered" evidence="11">
    <location>
        <begin position="2064"/>
        <end position="2129"/>
    </location>
</feature>
<feature type="compositionally biased region" description="Polar residues" evidence="11">
    <location>
        <begin position="2109"/>
        <end position="2123"/>
    </location>
</feature>
<feature type="compositionally biased region" description="Polar residues" evidence="11">
    <location>
        <begin position="2808"/>
        <end position="2821"/>
    </location>
</feature>
<gene>
    <name evidence="16" type="ORF">RRG08_001831</name>
</gene>
<feature type="compositionally biased region" description="Polar residues" evidence="11">
    <location>
        <begin position="3658"/>
        <end position="3670"/>
    </location>
</feature>
<feature type="compositionally biased region" description="Polar residues" evidence="11">
    <location>
        <begin position="2721"/>
        <end position="2734"/>
    </location>
</feature>
<dbReference type="GO" id="GO:0032259">
    <property type="term" value="P:methylation"/>
    <property type="evidence" value="ECO:0007669"/>
    <property type="project" value="UniProtKB-KW"/>
</dbReference>
<feature type="compositionally biased region" description="Basic and acidic residues" evidence="11">
    <location>
        <begin position="3804"/>
        <end position="3817"/>
    </location>
</feature>
<keyword evidence="9" id="KW-0804">Transcription</keyword>
<feature type="domain" description="Post-SET" evidence="14">
    <location>
        <begin position="4086"/>
        <end position="4102"/>
    </location>
</feature>
<feature type="compositionally biased region" description="Basic and acidic residues" evidence="11">
    <location>
        <begin position="3071"/>
        <end position="3133"/>
    </location>
</feature>
<feature type="region of interest" description="Disordered" evidence="11">
    <location>
        <begin position="2211"/>
        <end position="2238"/>
    </location>
</feature>
<feature type="compositionally biased region" description="Pro residues" evidence="11">
    <location>
        <begin position="2826"/>
        <end position="2847"/>
    </location>
</feature>
<feature type="compositionally biased region" description="Basic and acidic residues" evidence="11">
    <location>
        <begin position="91"/>
        <end position="111"/>
    </location>
</feature>
<feature type="compositionally biased region" description="Low complexity" evidence="11">
    <location>
        <begin position="2226"/>
        <end position="2236"/>
    </location>
</feature>
<feature type="compositionally biased region" description="Basic and acidic residues" evidence="11">
    <location>
        <begin position="1426"/>
        <end position="1453"/>
    </location>
</feature>
<feature type="compositionally biased region" description="Basic residues" evidence="11">
    <location>
        <begin position="2605"/>
        <end position="2616"/>
    </location>
</feature>
<dbReference type="GO" id="GO:0140955">
    <property type="term" value="F:histone H3K36 trimethyltransferase activity"/>
    <property type="evidence" value="ECO:0007669"/>
    <property type="project" value="UniProtKB-EC"/>
</dbReference>
<feature type="region of interest" description="Disordered" evidence="11">
    <location>
        <begin position="4871"/>
        <end position="4892"/>
    </location>
</feature>
<feature type="compositionally biased region" description="Basic and acidic residues" evidence="11">
    <location>
        <begin position="1954"/>
        <end position="1981"/>
    </location>
</feature>
<feature type="compositionally biased region" description="Basic and acidic residues" evidence="11">
    <location>
        <begin position="336"/>
        <end position="346"/>
    </location>
</feature>
<feature type="region of interest" description="Disordered" evidence="11">
    <location>
        <begin position="834"/>
        <end position="990"/>
    </location>
</feature>
<feature type="compositionally biased region" description="Low complexity" evidence="11">
    <location>
        <begin position="2994"/>
        <end position="3008"/>
    </location>
</feature>
<feature type="compositionally biased region" description="Basic and acidic residues" evidence="11">
    <location>
        <begin position="1238"/>
        <end position="1251"/>
    </location>
</feature>
<dbReference type="InterPro" id="IPR046341">
    <property type="entry name" value="SET_dom_sf"/>
</dbReference>
<evidence type="ECO:0000259" key="14">
    <source>
        <dbReference type="PROSITE" id="PS50868"/>
    </source>
</evidence>
<sequence>MDDYDPACPTEDETQLLLNLDLSQVPLPPSEPKQMVSTSKAERQDDPPLSQPDIDADRDGRGRRRKKKKKKAQSRVRSVAEASDEEEEQEAEVKLEEHDISSAIESDAKREMNWNFLKSAEKITSGGEDDHLAAPLATRLLPQRAPTTSSPTPAAPSPHREDKPAGKLSFKLGGGTVAAKSKVSFQFKRNLRGSTLPMNDEEEEEDSNPAGEEDKNIERTAAGEYVPTRFKVSKKHEMFRPSQGGPQSLTVVFDSSSIGGSALSYSQTNVNVSNVVFSNAVPTGDIEQVSKPIFHSDQLDNNAPRVEKLNDESKKEDNLAGKEEEKDKVSMCQSRQGKEESKESSSDSKLNTDSQSGTDNKREGRDLGKGKHEDHDREDFIHKGLGRAKEIAEGNRKHRKDKRNEREDTDEDRRYSRRVRERKEEIKDEPQDDEKRAREHKRRDEGKYDDKKVVDTSRDRRRHRGGKRGQKDESMDEQERDEYGGRDHKRRVEERDQSRERGRDKEKKGDRKEGEMKEEKEGRYQEKRNKERVKKNEDARGVRDKKDDTRNKEENEENERERTMKIEKDQYKTEDRRNRKGYKDDDNDSRERESRERTSDRQEDSNMHSRDDKKSKGEKEKDKTMQDKNERERREDSKRNEHVTEEESANGEKENVRGQYITNRPDTYNEAIKDSNQSRRPSKKEDCEDNRSNARQPEIQRVKDLQRKYGEIEVDNENEYTPTEKEKDIINKDEETEINDNKDSETICAPLSPQMSFGLSKSPKNVEKVKKSLYDNVKTDSESDAAIYQDLKSQHGRGAGKDCVENEAKVSFTKSSMLNTATDRDLNIFIKASNSETTEAHASEIEEKRDQNESGRSNILRKSMKHRRERRGQGRDYSSSSSSSSTSSTSSSSDSESNSSDTSKTKKDYSRQSRLSSDHWTERKKKSPDRRKEQERYLLTRPERGSNQAVRKSSRFSTVEEKRERCSEESSSLKSHSSPHKDSQAEEVLPEVVLVDVSALPGKSKWEMDEEEEEQEMKQIPSYKSNQMISFGITSVGGSSIKPLNRGKMSQASYIPRHTTYHLSAVAGNPDLPQKSLVDSYDDDSPTERKKDSSEKSKKEETSTSGKKRHKERKQKKDKSEKKSKTKKKLEDEKKSIQVSKDIESEKDKSENLIAEEDLRSQKHGKLENVSNDGVQKDIESTTKVLPLKKGMHHAQINDRAISPALLEESSHKQVAKSKSWDFEEDNISLKDKRRKGKSESGKNRDKREKSLSPITKRKYSQDQRERSQSPNNKRDSIDRSPSLLKETKDSTRLPAVEKDDRSPVLLKNRKESPTSAKGRKDKSLSPVKDEKDRSAFTKSRKSKSPSPAKSRKDRSPLPNKAIEERSPSPRKIRKDRSPSPIKIRKDESSSPAKTRKDKSPSPGKLRESRADSPAKASKSDSFSPPKDRSLSPTTRSKDRSMSPTIAKDDKSSLKNRIGSRKVKKDISPFSGMKKSRSPSPAHAIEDERSQPSDRKRKDGSPPSPKLIEKIRYASSGEKSRSPSLVEDKQVSSPALKKSRKSESPSIEKAKDNRSPSIAKGKGATKERTSKSTRNSESKEGSSSHDRTLTSSKRSLSKDRPSSRSKRSHSKDNFSRTKRSRSKERPSYRTKRSGSRDRREGSRGSWTKHREKSGRDRSRSRSYSRSNKSRSPDVRQGNRKSRSRSPKQSDRGNSSRSSSTGRYRRDHSRSRSSDRWRFSSSRRRGRSPITDKYGKMSRGHSRSRSESIESQSGQQTKTSLVDNKGPTSGHRKRIASPEKDYKSVEMHSSTNKQTSSEKEVSVGEIPDIDSIPMPGEMLPEQTETTKAEIRKEAGKSESDALVDKEGSKDIIAEEPMEISDEEAKDEDNQEESLGVTVVMQEHFKDDVEDEKTNLKQEVKTGTKGKSRAAQPLGKERQIKFSIAGGSKKLRPVKLVSGALVDEDEEDKVSQRKKASTDRLRAKSPERAIDSEKQDESVEVKSEGKIDLIRENLAKPDFLSKGAVQEEIKTDRESSVALNNQDMQPDKGTGEDVANKSSSIKPEPKRHKFTYVPLWEMEEREKRPVIKLESPPQNPSGLGLALDYGSGSSDFEDESSPVKRNSPFKGQEAVVQSRNKLTGANDGTSLPPFSEKLKKLDKNIADVSQGFPEKTSLESQVCSVVHSSVTRFAQPQESGSKEVQTDNSEISQLYEEVYSPSHPSLEEVDDLETPTNISQVGSSEKIPQKQGLSTGSLLSSDSSKRIPEKIGSVVQNLSASDTIVFPPANEALNSVTAMQFQRQIPLTLPVPTILPITIQGSGLVPASVQSPGLEPVPALASGSTPIPEPAPVPVPAPVCPPGPVPAPVHVPGSMPVLVQAPGLVPAPVKVQEPMPAAFHVQGPLHALASGSTPTPEQVPGPVPVPVLPPGSVPAPVQASRSVLISVQAPVPAPVCPPGPMPAPVHVPGPVPMPVQAFERMPAPSLAPASIQTPKLISAPAPTSGLISAYAHISVPLPLHTSTHEQGPVPAPVVAPATNTPAISFPLFGPTGTAASSKSSKSTLPVSTQAADISVTTGSLKIPTDTSDSLKFRMNRFDEAAKTSKIAQESAAPVKSPLGSVVSSSSGALKERRKPGLSKRPRFSSILSQPKVEDESVNMKEARPTFTPIPLSISSADLKPNDSMHYNFQTTGHREVDPTRDGTSKMISQDPIHLQPQSSNELSNSEPETIIADSGPSKSDVSGFVIGTSNMTSESPCTSNKNLKELVESAKQSELLEKISDAKREAVDLKEASTGLVSSEEINMSDLDMSSIPLPDDPCSSVDRYESIHKMESAPTQAPVPQSSSETIFKDVPPPLPSSPPPQPPLPPQPPAQPDSSSSPSGTTTKGQTLGSLLAERKKRFSQSPLAIGLLPKVPLPQQSPLSIGPLPKLPPEPESVTQVSSMKQKSSTGSSKIQMVIKSKTPIQRKLAAGFDDDGSDGSSTPGQVELASETDSSSLMTAFANEDMEDTPPPPPPPLPPSAALGSELEPSSESSKTIDETKTLDVGVEKDSFVQKPKAKVVSLTDIEAFPVQVITSSRKEENTAAATWPEFTQGKSSKKDEDHDDHRKSKEKERHRDKDKDEKRRSKEREKADDRQRRPDEITEKRRSRQEDSDGEKRQRDKRRRKEPSSGSSNKAEAIIFDDGKRKIKTEKDDDGDYGDKRYSKSKSSRSGRDDSKRRSQNDSRDDDDYHNRRKDRDFRGGDHRNTSYRSSRDDSGSFRQRAGDGDRRKKRYEDEADRNRRNKQVKSREGDTHRRSGGTKGRGRSHSPAYRRDKYKRGRSSSSSGSSSSSNSSSSRSPIKDRDRKGRTAVDRKKDSRRQYKEPVHVEELASASSVTHAGDVFPVAAVVSSVGSESMPSFSEEYRPEMAYGSVPNYPPTTSEPSFYPTHQAPPAPDNSFPAQSHLYPGGQYAPNELYDSSQHQQFGNSYWPEQPSSDLYTQGQQQQTISQAPLSAQQQHPSEMSGQYHPMPQELPPHQPMGTEQYLYQQSHTYPGQDLMYHGGQVPPVHQHQQQYLPGLTNPPPSCMPDQNSTQYPITQPPTFPVDPANTYFQTTQYFPQESHQPNVVQDTQVNQRSNLVSVKASAILHQSSQLRASKTFGSPHFPKPPTDPKSSPTLSGSPVLKPLIKSTTPTGKVSIRGSPLSRTAVSSSAHRNSPTTTSSSTPTSSSSELSQKRTILDEPGFGFDITTTKEAREVEKGIKSSERTKEQTKAAEVNEPIVSSSSVEETAHDALDVSRTESGSLKPLKVKSRWRRTSEAEAMGTDPSSSGRPDCSSPRLIHQTSASDSQSREGRRTRSREAASQESSQDDSEDLDAKIPALSQPVSKKPKLDSRAGDLIENDAEASNADEAGYGKDFDYQDLQSIVKRDDFPKFEIITENIHLTERKKSKSMKRMQCDCTTSREDRVMGIEACGSDCLNRMLMIECGTRCPCGEHCTNRRFQRKHYSNALPFKAGEKGWGLRAMEDMNESGTFIMEYVGELLDYEEFVRRTKQYSKEGTRHHYFMALNADEVIDATLKGSISRFINHSCDPNCETQKWTVNGELRVGFFTRKEVKKGEELTFDYQFEHYGEAQKCYCGAENCRGYIGLVKPSQTKQTNKKEKKKKKDIFKDELLEEDIEKLSMLDGMRNKNHVLELCRLMVRAEKVQHRIAILKIMQDTSEMACLRLFLDYHGLPLFWSWMADIGSADYSDDTQELKMLMLSVLKCLPINNKTVLKESKILDVVQRWAVAAVAAARKPPPPPPPTSTTLPTALPIQSTSSVSTDIVEPESSPAAFADISDGALSADTEEVPMSEMDVTEPSTSSSDVSPPSPQGSPSEPQFILPGSNITPVSILASATKASGDRGKRRVTFAEEHEESQFSPDPYDSSEESNGISSSTQYSEEGEGAYLRARDKTLDIPGEAAASEDQSLDRESDPGLGFRQEATSSSVADSTSQREMGEYEGEGGTGSDNDASDTECAIKDPLASLAAECMSQWSHLKEIFKIPKKERVEERKRTERELDVLSKKDTQASDPFAKWKSNPMMRFSKRKFSDDEEKKPSAPKMSKEQRRQLFEAQVKAEDEKVAQAAAEELQRQQETFMLHQQRMLEDPTYCYYHHQMQAAGIQVSIDPTLVLPESMLDPETGLPILSHEVVLDPATGQPIIDPTTGQPMLAPVQQQHILDPNTGQPMVDLTTGQPLTQDILLDPSTCQPLIDPNTGQAMLASTMQQQQQQQQPMMLDPATGQPVVAHPGQDVLDSNTGQTMMTQLDPTIGQSILDPSTGQPMQQLQLDSATGQPIDPMTGQFLPHPQLQGQQVDPQTGQPVQFVEAQMEPHVGQPIAPAPEQMLEPMYNVQPPLLLQLSEPFLAQISSIPEQDMMEEEVPPPPSPPTAPVSKLPPNWKTAKDAEGRIYYYHAFTRQTQWDLPSWEENDEDSDDMDLSGLQPEEYIKHQSSKRKATTAAADTSSEVARKIKDHFRSKMSGFIVVCLNPYRKNECKMGRITSTEDFKHLARKLTHHVMSKELKHCKHVEDLEVNENVKAKAKDYVRKYMSKFGAIYKTTASPDSGF</sequence>
<feature type="compositionally biased region" description="Polar residues" evidence="11">
    <location>
        <begin position="945"/>
        <end position="957"/>
    </location>
</feature>
<feature type="compositionally biased region" description="Basic and acidic residues" evidence="11">
    <location>
        <begin position="3313"/>
        <end position="3343"/>
    </location>
</feature>
<feature type="region of interest" description="Disordered" evidence="11">
    <location>
        <begin position="19"/>
        <end position="111"/>
    </location>
</feature>
<dbReference type="SUPFAM" id="SSF51045">
    <property type="entry name" value="WW domain"/>
    <property type="match status" value="1"/>
</dbReference>
<feature type="compositionally biased region" description="Basic and acidic residues" evidence="11">
    <location>
        <begin position="1507"/>
        <end position="1530"/>
    </location>
</feature>
<feature type="compositionally biased region" description="Polar residues" evidence="11">
    <location>
        <begin position="3431"/>
        <end position="3441"/>
    </location>
</feature>
<dbReference type="SMART" id="SM00508">
    <property type="entry name" value="PostSET"/>
    <property type="match status" value="1"/>
</dbReference>
<dbReference type="CDD" id="cd19172">
    <property type="entry name" value="SET_SETD2"/>
    <property type="match status" value="1"/>
</dbReference>
<feature type="compositionally biased region" description="Basic and acidic residues" evidence="11">
    <location>
        <begin position="722"/>
        <end position="745"/>
    </location>
</feature>
<accession>A0AAE1CU43</accession>
<feature type="region of interest" description="Disordered" evidence="11">
    <location>
        <begin position="3383"/>
        <end position="3494"/>
    </location>
</feature>
<feature type="compositionally biased region" description="Low complexity" evidence="11">
    <location>
        <begin position="3671"/>
        <end position="3685"/>
    </location>
</feature>
<feature type="region of interest" description="Disordered" evidence="11">
    <location>
        <begin position="292"/>
        <end position="745"/>
    </location>
</feature>
<feature type="compositionally biased region" description="Low complexity" evidence="11">
    <location>
        <begin position="878"/>
        <end position="902"/>
    </location>
</feature>
<feature type="compositionally biased region" description="Polar residues" evidence="11">
    <location>
        <begin position="4438"/>
        <end position="4451"/>
    </location>
</feature>
<feature type="compositionally biased region" description="Basic residues" evidence="11">
    <location>
        <begin position="459"/>
        <end position="468"/>
    </location>
</feature>
<dbReference type="Gene3D" id="2.170.270.10">
    <property type="entry name" value="SET domain"/>
    <property type="match status" value="1"/>
</dbReference>
<feature type="compositionally biased region" description="Basic and acidic residues" evidence="11">
    <location>
        <begin position="359"/>
        <end position="395"/>
    </location>
</feature>
<feature type="compositionally biased region" description="Basic and acidic residues" evidence="11">
    <location>
        <begin position="1775"/>
        <end position="1785"/>
    </location>
</feature>
<reference evidence="16" key="1">
    <citation type="journal article" date="2023" name="G3 (Bethesda)">
        <title>A reference genome for the long-term kleptoplast-retaining sea slug Elysia crispata morphotype clarki.</title>
        <authorList>
            <person name="Eastman K.E."/>
            <person name="Pendleton A.L."/>
            <person name="Shaikh M.A."/>
            <person name="Suttiyut T."/>
            <person name="Ogas R."/>
            <person name="Tomko P."/>
            <person name="Gavelis G."/>
            <person name="Widhalm J.R."/>
            <person name="Wisecaver J.H."/>
        </authorList>
    </citation>
    <scope>NUCLEOTIDE SEQUENCE</scope>
    <source>
        <strain evidence="16">ECLA1</strain>
    </source>
</reference>
<feature type="compositionally biased region" description="Basic residues" evidence="11">
    <location>
        <begin position="3270"/>
        <end position="3280"/>
    </location>
</feature>
<dbReference type="InterPro" id="IPR042294">
    <property type="entry name" value="SETD2_animal"/>
</dbReference>
<keyword evidence="8" id="KW-0805">Transcription regulation</keyword>
<dbReference type="SUPFAM" id="SSF82199">
    <property type="entry name" value="SET domain"/>
    <property type="match status" value="1"/>
</dbReference>
<dbReference type="CDD" id="cd00201">
    <property type="entry name" value="WW"/>
    <property type="match status" value="1"/>
</dbReference>
<feature type="region of interest" description="Disordered" evidence="11">
    <location>
        <begin position="1936"/>
        <end position="1981"/>
    </location>
</feature>
<dbReference type="GO" id="GO:0006355">
    <property type="term" value="P:regulation of DNA-templated transcription"/>
    <property type="evidence" value="ECO:0007669"/>
    <property type="project" value="InterPro"/>
</dbReference>
<feature type="region of interest" description="Disordered" evidence="11">
    <location>
        <begin position="1003"/>
        <end position="1023"/>
    </location>
</feature>
<feature type="compositionally biased region" description="Basic and acidic residues" evidence="11">
    <location>
        <begin position="930"/>
        <end position="944"/>
    </location>
</feature>
<proteinExistence type="predicted"/>
<feature type="compositionally biased region" description="Basic and acidic residues" evidence="11">
    <location>
        <begin position="402"/>
        <end position="414"/>
    </location>
</feature>
<feature type="region of interest" description="Disordered" evidence="11">
    <location>
        <begin position="4501"/>
        <end position="4562"/>
    </location>
</feature>
<dbReference type="Gene3D" id="1.10.1740.100">
    <property type="entry name" value="Set2, Rpb1 interacting domain"/>
    <property type="match status" value="1"/>
</dbReference>
<dbReference type="Proteomes" id="UP001283361">
    <property type="component" value="Unassembled WGS sequence"/>
</dbReference>
<dbReference type="PANTHER" id="PTHR46711:SF1">
    <property type="entry name" value="HISTONE-LYSINE N-METHYLTRANSFERASE SETD2"/>
    <property type="match status" value="1"/>
</dbReference>
<dbReference type="GO" id="GO:0005694">
    <property type="term" value="C:chromosome"/>
    <property type="evidence" value="ECO:0007669"/>
    <property type="project" value="UniProtKB-SubCell"/>
</dbReference>
<evidence type="ECO:0000256" key="2">
    <source>
        <dbReference type="ARBA" id="ARBA00004286"/>
    </source>
</evidence>
<feature type="compositionally biased region" description="Basic and acidic residues" evidence="11">
    <location>
        <begin position="1823"/>
        <end position="1851"/>
    </location>
</feature>
<dbReference type="InterPro" id="IPR003616">
    <property type="entry name" value="Post-SET_dom"/>
</dbReference>
<feature type="compositionally biased region" description="Polar residues" evidence="11">
    <location>
        <begin position="2689"/>
        <end position="2701"/>
    </location>
</feature>
<evidence type="ECO:0000256" key="4">
    <source>
        <dbReference type="ARBA" id="ARBA00022454"/>
    </source>
</evidence>
<evidence type="ECO:0000313" key="16">
    <source>
        <dbReference type="EMBL" id="KAK3735041.1"/>
    </source>
</evidence>
<evidence type="ECO:0000259" key="15">
    <source>
        <dbReference type="PROSITE" id="PS51215"/>
    </source>
</evidence>
<dbReference type="Pfam" id="PF08236">
    <property type="entry name" value="SRI"/>
    <property type="match status" value="1"/>
</dbReference>
<feature type="compositionally biased region" description="Low complexity" evidence="11">
    <location>
        <begin position="2915"/>
        <end position="2927"/>
    </location>
</feature>
<organism evidence="16 17">
    <name type="scientific">Elysia crispata</name>
    <name type="common">lettuce slug</name>
    <dbReference type="NCBI Taxonomy" id="231223"/>
    <lineage>
        <taxon>Eukaryota</taxon>
        <taxon>Metazoa</taxon>
        <taxon>Spiralia</taxon>
        <taxon>Lophotrochozoa</taxon>
        <taxon>Mollusca</taxon>
        <taxon>Gastropoda</taxon>
        <taxon>Heterobranchia</taxon>
        <taxon>Euthyneura</taxon>
        <taxon>Panpulmonata</taxon>
        <taxon>Sacoglossa</taxon>
        <taxon>Placobranchoidea</taxon>
        <taxon>Plakobranchidae</taxon>
        <taxon>Elysia</taxon>
    </lineage>
</organism>
<feature type="compositionally biased region" description="Low complexity" evidence="11">
    <location>
        <begin position="1414"/>
        <end position="1425"/>
    </location>
</feature>
<feature type="region of interest" description="Disordered" evidence="11">
    <location>
        <begin position="1065"/>
        <end position="1871"/>
    </location>
</feature>
<evidence type="ECO:0000313" key="17">
    <source>
        <dbReference type="Proteomes" id="UP001283361"/>
    </source>
</evidence>
<feature type="compositionally biased region" description="Basic and acidic residues" evidence="11">
    <location>
        <begin position="1118"/>
        <end position="1167"/>
    </location>
</feature>
<feature type="region of interest" description="Disordered" evidence="11">
    <location>
        <begin position="3612"/>
        <end position="3848"/>
    </location>
</feature>
<feature type="region of interest" description="Disordered" evidence="11">
    <location>
        <begin position="2687"/>
        <end position="2734"/>
    </location>
</feature>
<evidence type="ECO:0000256" key="9">
    <source>
        <dbReference type="ARBA" id="ARBA00023163"/>
    </source>
</evidence>
<keyword evidence="4" id="KW-0158">Chromosome</keyword>
<feature type="compositionally biased region" description="Basic and acidic residues" evidence="11">
    <location>
        <begin position="958"/>
        <end position="968"/>
    </location>
</feature>
<feature type="compositionally biased region" description="Basic and acidic residues" evidence="11">
    <location>
        <begin position="3743"/>
        <end position="3753"/>
    </location>
</feature>
<feature type="compositionally biased region" description="Acidic residues" evidence="11">
    <location>
        <begin position="1852"/>
        <end position="1870"/>
    </location>
</feature>
<feature type="region of interest" description="Disordered" evidence="11">
    <location>
        <begin position="2002"/>
        <end position="2044"/>
    </location>
</feature>
<feature type="compositionally biased region" description="Basic and acidic residues" evidence="11">
    <location>
        <begin position="1086"/>
        <end position="1102"/>
    </location>
</feature>
<dbReference type="InterPro" id="IPR044437">
    <property type="entry name" value="SETD2/Set2_SET"/>
</dbReference>
<dbReference type="InterPro" id="IPR001214">
    <property type="entry name" value="SET_dom"/>
</dbReference>
<feature type="region of interest" description="Disordered" evidence="11">
    <location>
        <begin position="126"/>
        <end position="173"/>
    </location>
</feature>
<protein>
    <recommendedName>
        <fullName evidence="3">[histone H3]-lysine(36) N-trimethyltransferase</fullName>
        <ecNumber evidence="3">2.1.1.359</ecNumber>
    </recommendedName>
</protein>
<feature type="compositionally biased region" description="Basic and acidic residues" evidence="11">
    <location>
        <begin position="4544"/>
        <end position="4562"/>
    </location>
</feature>
<keyword evidence="17" id="KW-1185">Reference proteome</keyword>
<dbReference type="PROSITE" id="PS01159">
    <property type="entry name" value="WW_DOMAIN_1"/>
    <property type="match status" value="1"/>
</dbReference>
<feature type="compositionally biased region" description="Basic and acidic residues" evidence="11">
    <location>
        <begin position="1322"/>
        <end position="1336"/>
    </location>
</feature>
<feature type="compositionally biased region" description="Low complexity" evidence="11">
    <location>
        <begin position="1691"/>
        <end position="1701"/>
    </location>
</feature>
<dbReference type="InterPro" id="IPR038190">
    <property type="entry name" value="SRI_sf"/>
</dbReference>
<dbReference type="GO" id="GO:0005634">
    <property type="term" value="C:nucleus"/>
    <property type="evidence" value="ECO:0007669"/>
    <property type="project" value="UniProtKB-SubCell"/>
</dbReference>
<dbReference type="InterPro" id="IPR013257">
    <property type="entry name" value="SRI"/>
</dbReference>
<feature type="compositionally biased region" description="Basic and acidic residues" evidence="11">
    <location>
        <begin position="3185"/>
        <end position="3254"/>
    </location>
</feature>
<feature type="compositionally biased region" description="Basic and acidic residues" evidence="11">
    <location>
        <begin position="1260"/>
        <end position="1279"/>
    </location>
</feature>
<keyword evidence="5" id="KW-0489">Methyltransferase</keyword>
<feature type="compositionally biased region" description="Basic and acidic residues" evidence="11">
    <location>
        <begin position="3705"/>
        <end position="3727"/>
    </location>
</feature>
<evidence type="ECO:0000256" key="8">
    <source>
        <dbReference type="ARBA" id="ARBA00023015"/>
    </source>
</evidence>
<feature type="region of interest" description="Disordered" evidence="11">
    <location>
        <begin position="189"/>
        <end position="224"/>
    </location>
</feature>
<dbReference type="SMART" id="SM00570">
    <property type="entry name" value="AWS"/>
    <property type="match status" value="1"/>
</dbReference>
<feature type="compositionally biased region" description="Basic and acidic residues" evidence="11">
    <location>
        <begin position="1286"/>
        <end position="1313"/>
    </location>
</feature>
<feature type="region of interest" description="Disordered" evidence="11">
    <location>
        <begin position="2578"/>
        <end position="2632"/>
    </location>
</feature>
<feature type="compositionally biased region" description="Pro residues" evidence="11">
    <location>
        <begin position="2983"/>
        <end position="2993"/>
    </location>
</feature>
<dbReference type="Pfam" id="PF00856">
    <property type="entry name" value="SET"/>
    <property type="match status" value="1"/>
</dbReference>
<feature type="region of interest" description="Disordered" evidence="11">
    <location>
        <begin position="1883"/>
        <end position="1919"/>
    </location>
</feature>
<feature type="compositionally biased region" description="Basic and acidic residues" evidence="11">
    <location>
        <begin position="1541"/>
        <end position="1554"/>
    </location>
</feature>
<name>A0AAE1CU43_9GAST</name>
<evidence type="ECO:0000256" key="11">
    <source>
        <dbReference type="SAM" id="MobiDB-lite"/>
    </source>
</evidence>
<dbReference type="PANTHER" id="PTHR46711">
    <property type="entry name" value="HISTONE-LYSINE N-METHYLTRANSFERASE SETD2"/>
    <property type="match status" value="1"/>
</dbReference>
<evidence type="ECO:0000256" key="10">
    <source>
        <dbReference type="ARBA" id="ARBA00023242"/>
    </source>
</evidence>
<feature type="compositionally biased region" description="Basic and acidic residues" evidence="11">
    <location>
        <begin position="2003"/>
        <end position="2013"/>
    </location>
</feature>
<dbReference type="EC" id="2.1.1.359" evidence="3"/>
<evidence type="ECO:0000259" key="13">
    <source>
        <dbReference type="PROSITE" id="PS50280"/>
    </source>
</evidence>
<dbReference type="PROSITE" id="PS50868">
    <property type="entry name" value="POST_SET"/>
    <property type="match status" value="1"/>
</dbReference>
<dbReference type="SMART" id="SM00456">
    <property type="entry name" value="WW"/>
    <property type="match status" value="1"/>
</dbReference>
<evidence type="ECO:0000256" key="3">
    <source>
        <dbReference type="ARBA" id="ARBA00012178"/>
    </source>
</evidence>
<keyword evidence="10" id="KW-0539">Nucleus</keyword>
<comment type="subcellular location">
    <subcellularLocation>
        <location evidence="2">Chromosome</location>
    </subcellularLocation>
    <subcellularLocation>
        <location evidence="1">Nucleus</location>
    </subcellularLocation>
</comment>
<dbReference type="PROSITE" id="PS51215">
    <property type="entry name" value="AWS"/>
    <property type="match status" value="1"/>
</dbReference>
<feature type="compositionally biased region" description="Low complexity" evidence="11">
    <location>
        <begin position="4313"/>
        <end position="4335"/>
    </location>
</feature>
<feature type="compositionally biased region" description="Basic and acidic residues" evidence="11">
    <location>
        <begin position="305"/>
        <end position="329"/>
    </location>
</feature>
<dbReference type="PROSITE" id="PS50020">
    <property type="entry name" value="WW_DOMAIN_2"/>
    <property type="match status" value="1"/>
</dbReference>
<dbReference type="InterPro" id="IPR001202">
    <property type="entry name" value="WW_dom"/>
</dbReference>
<feature type="compositionally biased region" description="Basic and acidic residues" evidence="11">
    <location>
        <begin position="2023"/>
        <end position="2033"/>
    </location>
</feature>
<feature type="region of interest" description="Disordered" evidence="11">
    <location>
        <begin position="2762"/>
        <end position="3355"/>
    </location>
</feature>
<feature type="compositionally biased region" description="Basic residues" evidence="11">
    <location>
        <begin position="61"/>
        <end position="74"/>
    </location>
</feature>
<dbReference type="Gene3D" id="2.20.70.10">
    <property type="match status" value="1"/>
</dbReference>
<feature type="compositionally biased region" description="Basic and acidic residues" evidence="11">
    <location>
        <begin position="2797"/>
        <end position="2806"/>
    </location>
</feature>
<keyword evidence="7" id="KW-0949">S-adenosyl-L-methionine</keyword>
<feature type="region of interest" description="Disordered" evidence="11">
    <location>
        <begin position="4306"/>
        <end position="4472"/>
    </location>
</feature>
<dbReference type="EMBL" id="JAWDGP010006830">
    <property type="protein sequence ID" value="KAK3735041.1"/>
    <property type="molecule type" value="Genomic_DNA"/>
</dbReference>
<feature type="compositionally biased region" description="Basic and acidic residues" evidence="11">
    <location>
        <begin position="421"/>
        <end position="458"/>
    </location>
</feature>
<feature type="compositionally biased region" description="Basic and acidic residues" evidence="11">
    <location>
        <begin position="1564"/>
        <end position="1588"/>
    </location>
</feature>
<feature type="compositionally biased region" description="Basic and acidic residues" evidence="11">
    <location>
        <begin position="481"/>
        <end position="656"/>
    </location>
</feature>
<feature type="compositionally biased region" description="Basic residues" evidence="11">
    <location>
        <begin position="1106"/>
        <end position="1117"/>
    </location>
</feature>
<feature type="compositionally biased region" description="Basic and acidic residues" evidence="11">
    <location>
        <begin position="903"/>
        <end position="921"/>
    </location>
</feature>
<feature type="compositionally biased region" description="Basic and acidic residues" evidence="11">
    <location>
        <begin position="1484"/>
        <end position="1500"/>
    </location>
</feature>
<evidence type="ECO:0000256" key="5">
    <source>
        <dbReference type="ARBA" id="ARBA00022603"/>
    </source>
</evidence>
<feature type="compositionally biased region" description="Basic and acidic residues" evidence="11">
    <location>
        <begin position="3009"/>
        <end position="3026"/>
    </location>
</feature>
<dbReference type="InterPro" id="IPR006560">
    <property type="entry name" value="AWS_dom"/>
</dbReference>
<evidence type="ECO:0000256" key="1">
    <source>
        <dbReference type="ARBA" id="ARBA00004123"/>
    </source>
</evidence>
<feature type="compositionally biased region" description="Basic and acidic residues" evidence="11">
    <location>
        <begin position="671"/>
        <end position="711"/>
    </location>
</feature>
<feature type="compositionally biased region" description="Low complexity" evidence="11">
    <location>
        <begin position="3295"/>
        <end position="3312"/>
    </location>
</feature>
<comment type="caution">
    <text evidence="16">The sequence shown here is derived from an EMBL/GenBank/DDBJ whole genome shotgun (WGS) entry which is preliminary data.</text>
</comment>
<evidence type="ECO:0000256" key="7">
    <source>
        <dbReference type="ARBA" id="ARBA00022691"/>
    </source>
</evidence>
<keyword evidence="6" id="KW-0808">Transferase</keyword>
<feature type="domain" description="AWS" evidence="15">
    <location>
        <begin position="3907"/>
        <end position="3960"/>
    </location>
</feature>
<feature type="compositionally biased region" description="Basic residues" evidence="11">
    <location>
        <begin position="1616"/>
        <end position="1633"/>
    </location>
</feature>
<feature type="domain" description="WW" evidence="12">
    <location>
        <begin position="4887"/>
        <end position="4920"/>
    </location>
</feature>
<feature type="compositionally biased region" description="Basic and acidic residues" evidence="11">
    <location>
        <begin position="4501"/>
        <end position="4524"/>
    </location>
</feature>
<feature type="domain" description="SET" evidence="13">
    <location>
        <begin position="3954"/>
        <end position="4080"/>
    </location>
</feature>
<dbReference type="PROSITE" id="PS50280">
    <property type="entry name" value="SET"/>
    <property type="match status" value="1"/>
</dbReference>
<dbReference type="Pfam" id="PF00397">
    <property type="entry name" value="WW"/>
    <property type="match status" value="1"/>
</dbReference>
<feature type="compositionally biased region" description="Basic and acidic residues" evidence="11">
    <location>
        <begin position="838"/>
        <end position="853"/>
    </location>
</feature>